<evidence type="ECO:0000313" key="1">
    <source>
        <dbReference type="EMBL" id="NMM46334.1"/>
    </source>
</evidence>
<dbReference type="PANTHER" id="PTHR43861">
    <property type="entry name" value="TRANS-ACONITATE 2-METHYLTRANSFERASE-RELATED"/>
    <property type="match status" value="1"/>
</dbReference>
<name>A0A7Y0E342_9PROT</name>
<keyword evidence="2" id="KW-1185">Reference proteome</keyword>
<keyword evidence="1" id="KW-0489">Methyltransferase</keyword>
<comment type="caution">
    <text evidence="1">The sequence shown here is derived from an EMBL/GenBank/DDBJ whole genome shotgun (WGS) entry which is preliminary data.</text>
</comment>
<sequence length="274" mass="30158">MAGYDGISCPVTGATDWFLIKSYNAPPTGETDFGLSPYRRDLLQSPSTGHVVNRHDMDLSDLYSGDYWNRTYGGGRMAAMFDKIMALPPERSDNRGRVAFVDGHCGDMRKAGRNKLLDVGAGLAVFPAAMRQAGWHATALDPDPRSAEHARSKADVDGLVADFMTDTIDRRFDLVTFNKVLEHVPDPVTMLAKSRDVLTDCGVVYVELPDGEAALADAGPDREEFFIEHYCAFSAVSYAMLARRAGFRLMLLDRLVEPSGKYTLRGLMRPEPAA</sequence>
<dbReference type="GO" id="GO:0008168">
    <property type="term" value="F:methyltransferase activity"/>
    <property type="evidence" value="ECO:0007669"/>
    <property type="project" value="UniProtKB-KW"/>
</dbReference>
<accession>A0A7Y0E342</accession>
<dbReference type="Gene3D" id="3.40.50.150">
    <property type="entry name" value="Vaccinia Virus protein VP39"/>
    <property type="match status" value="1"/>
</dbReference>
<proteinExistence type="predicted"/>
<evidence type="ECO:0000313" key="2">
    <source>
        <dbReference type="Proteomes" id="UP000539372"/>
    </source>
</evidence>
<dbReference type="CDD" id="cd02440">
    <property type="entry name" value="AdoMet_MTases"/>
    <property type="match status" value="1"/>
</dbReference>
<dbReference type="RefSeq" id="WP_169626695.1">
    <property type="nucleotide sequence ID" value="NZ_JABBNT010000005.1"/>
</dbReference>
<dbReference type="Proteomes" id="UP000539372">
    <property type="component" value="Unassembled WGS sequence"/>
</dbReference>
<dbReference type="EMBL" id="JABBNT010000005">
    <property type="protein sequence ID" value="NMM46334.1"/>
    <property type="molecule type" value="Genomic_DNA"/>
</dbReference>
<dbReference type="GO" id="GO:0032259">
    <property type="term" value="P:methylation"/>
    <property type="evidence" value="ECO:0007669"/>
    <property type="project" value="UniProtKB-KW"/>
</dbReference>
<protein>
    <submittedName>
        <fullName evidence="1">Class I SAM-dependent methyltransferase</fullName>
    </submittedName>
</protein>
<gene>
    <name evidence="1" type="ORF">HH303_17720</name>
</gene>
<keyword evidence="1" id="KW-0808">Transferase</keyword>
<dbReference type="InterPro" id="IPR029063">
    <property type="entry name" value="SAM-dependent_MTases_sf"/>
</dbReference>
<dbReference type="Pfam" id="PF13489">
    <property type="entry name" value="Methyltransf_23"/>
    <property type="match status" value="1"/>
</dbReference>
<reference evidence="1 2" key="1">
    <citation type="submission" date="2020-04" db="EMBL/GenBank/DDBJ databases">
        <title>Rhodospirillaceae bacterium KN72 isolated from deep sea.</title>
        <authorList>
            <person name="Zhang D.-C."/>
        </authorList>
    </citation>
    <scope>NUCLEOTIDE SEQUENCE [LARGE SCALE GENOMIC DNA]</scope>
    <source>
        <strain evidence="1 2">KN72</strain>
    </source>
</reference>
<organism evidence="1 2">
    <name type="scientific">Pacificispira spongiicola</name>
    <dbReference type="NCBI Taxonomy" id="2729598"/>
    <lineage>
        <taxon>Bacteria</taxon>
        <taxon>Pseudomonadati</taxon>
        <taxon>Pseudomonadota</taxon>
        <taxon>Alphaproteobacteria</taxon>
        <taxon>Rhodospirillales</taxon>
        <taxon>Rhodospirillaceae</taxon>
        <taxon>Pacificispira</taxon>
    </lineage>
</organism>
<dbReference type="AlphaFoldDB" id="A0A7Y0E342"/>
<dbReference type="SUPFAM" id="SSF53335">
    <property type="entry name" value="S-adenosyl-L-methionine-dependent methyltransferases"/>
    <property type="match status" value="1"/>
</dbReference>